<organism evidence="1 2">
    <name type="scientific">Allokutzneria multivorans</name>
    <dbReference type="NCBI Taxonomy" id="1142134"/>
    <lineage>
        <taxon>Bacteria</taxon>
        <taxon>Bacillati</taxon>
        <taxon>Actinomycetota</taxon>
        <taxon>Actinomycetes</taxon>
        <taxon>Pseudonocardiales</taxon>
        <taxon>Pseudonocardiaceae</taxon>
        <taxon>Allokutzneria</taxon>
    </lineage>
</organism>
<dbReference type="InterPro" id="IPR027417">
    <property type="entry name" value="P-loop_NTPase"/>
</dbReference>
<gene>
    <name evidence="1" type="ORF">GCM10022247_64510</name>
</gene>
<name>A0ABP7TSX4_9PSEU</name>
<dbReference type="SUPFAM" id="SSF52540">
    <property type="entry name" value="P-loop containing nucleoside triphosphate hydrolases"/>
    <property type="match status" value="1"/>
</dbReference>
<dbReference type="SUPFAM" id="SSF48452">
    <property type="entry name" value="TPR-like"/>
    <property type="match status" value="1"/>
</dbReference>
<dbReference type="InterPro" id="IPR042197">
    <property type="entry name" value="Apaf_helical"/>
</dbReference>
<dbReference type="PRINTS" id="PR00364">
    <property type="entry name" value="DISEASERSIST"/>
</dbReference>
<comment type="caution">
    <text evidence="1">The sequence shown here is derived from an EMBL/GenBank/DDBJ whole genome shotgun (WGS) entry which is preliminary data.</text>
</comment>
<proteinExistence type="predicted"/>
<protein>
    <submittedName>
        <fullName evidence="1">Tetratricopeptide repeat protein</fullName>
    </submittedName>
</protein>
<accession>A0ABP7TSX4</accession>
<dbReference type="Pfam" id="PF13424">
    <property type="entry name" value="TPR_12"/>
    <property type="match status" value="1"/>
</dbReference>
<dbReference type="InterPro" id="IPR011990">
    <property type="entry name" value="TPR-like_helical_dom_sf"/>
</dbReference>
<dbReference type="Gene3D" id="1.10.8.430">
    <property type="entry name" value="Helical domain of apoptotic protease-activating factors"/>
    <property type="match status" value="1"/>
</dbReference>
<sequence length="684" mass="73736">MGGAVSDVPPQVSNATGAVSGSLVQAGTIHGGVHFHRVPAEIAKPRQLPLPPAHFTGRVPELEALSRAVGGRALVVITGAGGIGKTSLALRWLSQVPELGRDGQLFANLGAFDPSGPVRPADALGQFLRALGVAPEKVPASLAEQQALYRTMTADKSLAVLLDNASSADQVRQLLPGGTDGVVVVTSRRRLSALAADGARWVDAAPMDTETSLVLLSNVIGAERVAAEPDAAARIVAACAGLPIALAVIAARLVARPKWSLARVLGELENERTRLKGLSKHEDLSVSAVFDMSYSQLSDEAAQLYRRLSAHPGPQFSTDAAACLTTEAAEHALEELVDTNMLEEVREDRFQFHDLLRLHAAQRATEQETEQARRVCWEWYLVSAMAADRAATPNRRRLPHAFTSLGHKDFDGARDAVDWLEEERGNLRAVARQGVPEISWRVVDAMWPLFLHRRYNQDREELEELAVEAARACGDEVAEGRMLFQAGMGCKARGDHAKARRCFARAQAVNERTRDGWNTGNVEDGLGSACLADGDAGQAVEHFRRAAEVWGEVAGAERKVAISMLNLGRAHVAVDRAATALPLLIEAKARLTALGDVDPYHHARHDVFFAEAYLKDGQHELAEQHASKALSAMASLNSAFGQGLALEILSTLAQRTDPERAEELRGRALALFELVDAPDADRLR</sequence>
<dbReference type="Gene3D" id="1.25.40.10">
    <property type="entry name" value="Tetratricopeptide repeat domain"/>
    <property type="match status" value="1"/>
</dbReference>
<dbReference type="Proteomes" id="UP001501747">
    <property type="component" value="Unassembled WGS sequence"/>
</dbReference>
<keyword evidence="2" id="KW-1185">Reference proteome</keyword>
<dbReference type="Gene3D" id="3.40.50.300">
    <property type="entry name" value="P-loop containing nucleotide triphosphate hydrolases"/>
    <property type="match status" value="1"/>
</dbReference>
<dbReference type="EMBL" id="BAABAL010000019">
    <property type="protein sequence ID" value="GAA4030526.1"/>
    <property type="molecule type" value="Genomic_DNA"/>
</dbReference>
<dbReference type="PANTHER" id="PTHR47691:SF3">
    <property type="entry name" value="HTH-TYPE TRANSCRIPTIONAL REGULATOR RV0890C-RELATED"/>
    <property type="match status" value="1"/>
</dbReference>
<evidence type="ECO:0000313" key="1">
    <source>
        <dbReference type="EMBL" id="GAA4030526.1"/>
    </source>
</evidence>
<reference evidence="2" key="1">
    <citation type="journal article" date="2019" name="Int. J. Syst. Evol. Microbiol.">
        <title>The Global Catalogue of Microorganisms (GCM) 10K type strain sequencing project: providing services to taxonomists for standard genome sequencing and annotation.</title>
        <authorList>
            <consortium name="The Broad Institute Genomics Platform"/>
            <consortium name="The Broad Institute Genome Sequencing Center for Infectious Disease"/>
            <person name="Wu L."/>
            <person name="Ma J."/>
        </authorList>
    </citation>
    <scope>NUCLEOTIDE SEQUENCE [LARGE SCALE GENOMIC DNA]</scope>
    <source>
        <strain evidence="2">JCM 17342</strain>
    </source>
</reference>
<evidence type="ECO:0000313" key="2">
    <source>
        <dbReference type="Proteomes" id="UP001501747"/>
    </source>
</evidence>
<dbReference type="PANTHER" id="PTHR47691">
    <property type="entry name" value="REGULATOR-RELATED"/>
    <property type="match status" value="1"/>
</dbReference>